<dbReference type="KEGG" id="chrb:DK843_19270"/>
<reference evidence="6 7" key="1">
    <citation type="submission" date="2018-05" db="EMBL/GenBank/DDBJ databases">
        <title>Genome sequencing, assembly and analysis of the novel insecticidal bacterium, Chromobacterium phragmitis.</title>
        <authorList>
            <person name="Sparks M.E."/>
            <person name="Blackburn M.B."/>
            <person name="Gundersen-Rindal D.E."/>
        </authorList>
    </citation>
    <scope>NUCLEOTIDE SEQUENCE [LARGE SCALE GENOMIC DNA]</scope>
    <source>
        <strain evidence="6">IIBBL 274-1</strain>
    </source>
</reference>
<protein>
    <recommendedName>
        <fullName evidence="5">ATP-grasp domain-containing protein</fullName>
    </recommendedName>
</protein>
<keyword evidence="3 4" id="KW-0067">ATP-binding</keyword>
<dbReference type="PANTHER" id="PTHR43585">
    <property type="entry name" value="FUMIPYRROLE BIOSYNTHESIS PROTEIN C"/>
    <property type="match status" value="1"/>
</dbReference>
<feature type="domain" description="ATP-grasp" evidence="5">
    <location>
        <begin position="85"/>
        <end position="289"/>
    </location>
</feature>
<gene>
    <name evidence="6" type="ORF">DK843_19270</name>
</gene>
<dbReference type="GO" id="GO:0016874">
    <property type="term" value="F:ligase activity"/>
    <property type="evidence" value="ECO:0007669"/>
    <property type="project" value="UniProtKB-KW"/>
</dbReference>
<keyword evidence="2 4" id="KW-0547">Nucleotide-binding</keyword>
<proteinExistence type="predicted"/>
<organism evidence="6 7">
    <name type="scientific">Chromobacterium phragmitis</name>
    <dbReference type="NCBI Taxonomy" id="2202141"/>
    <lineage>
        <taxon>Bacteria</taxon>
        <taxon>Pseudomonadati</taxon>
        <taxon>Pseudomonadota</taxon>
        <taxon>Betaproteobacteria</taxon>
        <taxon>Neisseriales</taxon>
        <taxon>Chromobacteriaceae</taxon>
        <taxon>Chromobacterium</taxon>
    </lineage>
</organism>
<dbReference type="EMBL" id="CP029554">
    <property type="protein sequence ID" value="AXE36247.1"/>
    <property type="molecule type" value="Genomic_DNA"/>
</dbReference>
<dbReference type="GO" id="GO:0046872">
    <property type="term" value="F:metal ion binding"/>
    <property type="evidence" value="ECO:0007669"/>
    <property type="project" value="InterPro"/>
</dbReference>
<dbReference type="PROSITE" id="PS50975">
    <property type="entry name" value="ATP_GRASP"/>
    <property type="match status" value="1"/>
</dbReference>
<dbReference type="InterPro" id="IPR011761">
    <property type="entry name" value="ATP-grasp"/>
</dbReference>
<name>A0A344ULU9_9NEIS</name>
<dbReference type="Pfam" id="PF13535">
    <property type="entry name" value="ATP-grasp_4"/>
    <property type="match status" value="1"/>
</dbReference>
<keyword evidence="1" id="KW-0436">Ligase</keyword>
<evidence type="ECO:0000313" key="7">
    <source>
        <dbReference type="Proteomes" id="UP000252038"/>
    </source>
</evidence>
<evidence type="ECO:0000256" key="4">
    <source>
        <dbReference type="PROSITE-ProRule" id="PRU00409"/>
    </source>
</evidence>
<dbReference type="Gene3D" id="3.30.470.20">
    <property type="entry name" value="ATP-grasp fold, B domain"/>
    <property type="match status" value="1"/>
</dbReference>
<accession>A0A344ULU9</accession>
<evidence type="ECO:0000256" key="3">
    <source>
        <dbReference type="ARBA" id="ARBA00022840"/>
    </source>
</evidence>
<dbReference type="Proteomes" id="UP000252038">
    <property type="component" value="Chromosome"/>
</dbReference>
<dbReference type="InterPro" id="IPR052032">
    <property type="entry name" value="ATP-dep_AA_Ligase"/>
</dbReference>
<evidence type="ECO:0000256" key="2">
    <source>
        <dbReference type="ARBA" id="ARBA00022741"/>
    </source>
</evidence>
<sequence>MRLLIIGRAQDCADHASWCQHMGHQVQYVESLNVEQELMGCMDDIVSFADGAQLFVEQLRIQCGLPSRGLDAVGILTDKVLFKSHPAVQPYIAQHLEIDPVMSKDEAVAMVMSSRLRFPVVVKPSNGFYSAGVVRADNVDELKRAYVQARRVCTTLAARAGASRVIVEKYLDGNEFAVDGFIVNDKVRPLLLHRKRPRLEGPTFHETAYLTERFDSERGTEALEMLERIVAGVGLRNSPFHAEFRFDADGRLYVLEVAPRLAGSGATTQRLMMVCIGLDAYECLHGTFRSSLDLTPKRDRIGLEYDFGPEATGILCNVAEVAAACEQRGATSIIRYRSDGDLVLGPPNNVECILTAFFDCTSLSVGQALFDDIANNCHIKTESK</sequence>
<dbReference type="PANTHER" id="PTHR43585:SF2">
    <property type="entry name" value="ATP-GRASP ENZYME FSQD"/>
    <property type="match status" value="1"/>
</dbReference>
<dbReference type="AlphaFoldDB" id="A0A344ULU9"/>
<evidence type="ECO:0000256" key="1">
    <source>
        <dbReference type="ARBA" id="ARBA00022598"/>
    </source>
</evidence>
<evidence type="ECO:0000313" key="6">
    <source>
        <dbReference type="EMBL" id="AXE36247.1"/>
    </source>
</evidence>
<dbReference type="GO" id="GO:0005524">
    <property type="term" value="F:ATP binding"/>
    <property type="evidence" value="ECO:0007669"/>
    <property type="project" value="UniProtKB-UniRule"/>
</dbReference>
<dbReference type="SUPFAM" id="SSF56059">
    <property type="entry name" value="Glutathione synthetase ATP-binding domain-like"/>
    <property type="match status" value="1"/>
</dbReference>
<evidence type="ECO:0000259" key="5">
    <source>
        <dbReference type="PROSITE" id="PS50975"/>
    </source>
</evidence>